<dbReference type="InterPro" id="IPR000719">
    <property type="entry name" value="Prot_kinase_dom"/>
</dbReference>
<accession>A0A3N4KQ61</accession>
<dbReference type="InParanoid" id="A0A3N4KQ61"/>
<keyword evidence="1" id="KW-0040">ANK repeat</keyword>
<dbReference type="InterPro" id="IPR011009">
    <property type="entry name" value="Kinase-like_dom_sf"/>
</dbReference>
<protein>
    <recommendedName>
        <fullName evidence="3">Protein kinase domain-containing protein</fullName>
    </recommendedName>
</protein>
<keyword evidence="5" id="KW-1185">Reference proteome</keyword>
<dbReference type="Gene3D" id="1.25.40.20">
    <property type="entry name" value="Ankyrin repeat-containing domain"/>
    <property type="match status" value="1"/>
</dbReference>
<evidence type="ECO:0000256" key="1">
    <source>
        <dbReference type="PROSITE-ProRule" id="PRU00023"/>
    </source>
</evidence>
<gene>
    <name evidence="4" type="ORF">P167DRAFT_149914</name>
</gene>
<dbReference type="GO" id="GO:0004672">
    <property type="term" value="F:protein kinase activity"/>
    <property type="evidence" value="ECO:0007669"/>
    <property type="project" value="InterPro"/>
</dbReference>
<dbReference type="PROSITE" id="PS50011">
    <property type="entry name" value="PROTEIN_KINASE_DOM"/>
    <property type="match status" value="1"/>
</dbReference>
<dbReference type="OrthoDB" id="626167at2759"/>
<name>A0A3N4KQ61_9PEZI</name>
<feature type="region of interest" description="Disordered" evidence="2">
    <location>
        <begin position="24"/>
        <end position="45"/>
    </location>
</feature>
<dbReference type="SMART" id="SM00248">
    <property type="entry name" value="ANK"/>
    <property type="match status" value="3"/>
</dbReference>
<evidence type="ECO:0000256" key="2">
    <source>
        <dbReference type="SAM" id="MobiDB-lite"/>
    </source>
</evidence>
<organism evidence="4 5">
    <name type="scientific">Morchella conica CCBAS932</name>
    <dbReference type="NCBI Taxonomy" id="1392247"/>
    <lineage>
        <taxon>Eukaryota</taxon>
        <taxon>Fungi</taxon>
        <taxon>Dikarya</taxon>
        <taxon>Ascomycota</taxon>
        <taxon>Pezizomycotina</taxon>
        <taxon>Pezizomycetes</taxon>
        <taxon>Pezizales</taxon>
        <taxon>Morchellaceae</taxon>
        <taxon>Morchella</taxon>
    </lineage>
</organism>
<dbReference type="SMART" id="SM00220">
    <property type="entry name" value="S_TKc"/>
    <property type="match status" value="1"/>
</dbReference>
<dbReference type="Pfam" id="PF00069">
    <property type="entry name" value="Pkinase"/>
    <property type="match status" value="1"/>
</dbReference>
<evidence type="ECO:0000313" key="4">
    <source>
        <dbReference type="EMBL" id="RPB12630.1"/>
    </source>
</evidence>
<dbReference type="InterPro" id="IPR036770">
    <property type="entry name" value="Ankyrin_rpt-contain_sf"/>
</dbReference>
<dbReference type="STRING" id="1392247.A0A3N4KQ61"/>
<dbReference type="InterPro" id="IPR008271">
    <property type="entry name" value="Ser/Thr_kinase_AS"/>
</dbReference>
<dbReference type="SUPFAM" id="SSF48403">
    <property type="entry name" value="Ankyrin repeat"/>
    <property type="match status" value="1"/>
</dbReference>
<sequence>MTSYSSSQSTPYQRPKHGFIETTSSTETAVPSAPSISGEHFGPPKLSTSAVQRRRRFLDLHKFIGNALGVLQSSFGFNPSPPCELFMANGEIAEYLGRGRTFYVSRLSLPATIGLKGSWPKTLVIQPADSEQSTHQDASITCKRPMIEFDSFGNPKQGKVEERLEAVFLEMRVLTHPAIYLHKNVVDFLGISWQCELPEIEPGQREFLPPKRVPVILLEYAKYGTLADFMQTDLYASMTFNARANLCRDIAEGLAVLHKSKIVHGDLKPENVLIFEDKEGNTNLDNESGIYLAKMSGLQLRAKLADFGFSVGYSANEEKYTLKGRTWPWNDPEWDASRTWSQLEKTDVFSYGLLAWTILSKRDIGQLFDYDRNEPDLREQVESLKDWTLSLNASSYFKGTGNSDEIQLLVQCLFRFALEPSVDRRARMQDIVQIWDIWLSSDGPYEPQPTWTSLETDLPKVHNNVSFERILRLTKDFPLSYKREFTEIYLDNTLNPDERCQTTVSKAFSLMMGWTTSQDFIEAKRLIDESALMAPQISIFQPMFFESEDQPRCFLSASHGICTDYEQKVFLGLMATVKNTNSYEAFRQLMRYFPMPEGFSYSRLRSISYRKLIYGIKEIAYPDELFDLKELDEAAAGQMADIENYYLEGNALALDHSPLHYAVCSDFPEAVSLMLQSVEFQEDIGLLENVDGLGFTPLLSACRLGSYKIAKLLIRAGANVRARTEHGESVLHFLGEFESPSEMCEIAELIMERGGSDLVNTICTDRSFPNEYMSLMIYLIGPPLNTAIMRGNLPLVDILLKYGADPCQGMPQLKALSKYGRHSRMSGVNNGSPLQTAAASHSCEVLKMFWGAFPWSQQWKEWTNGRLLHLSIDGFAEFQKQYIHGPLRRKMMVDTIDFLLDKLHYLKAPRALWSISCYGPILWI</sequence>
<dbReference type="GO" id="GO:0005524">
    <property type="term" value="F:ATP binding"/>
    <property type="evidence" value="ECO:0007669"/>
    <property type="project" value="InterPro"/>
</dbReference>
<dbReference type="PROSITE" id="PS50297">
    <property type="entry name" value="ANK_REP_REGION"/>
    <property type="match status" value="1"/>
</dbReference>
<dbReference type="InterPro" id="IPR050167">
    <property type="entry name" value="Ser_Thr_protein_kinase"/>
</dbReference>
<dbReference type="Pfam" id="PF12796">
    <property type="entry name" value="Ank_2"/>
    <property type="match status" value="1"/>
</dbReference>
<feature type="domain" description="Protein kinase" evidence="3">
    <location>
        <begin position="90"/>
        <end position="439"/>
    </location>
</feature>
<dbReference type="PROSITE" id="PS00108">
    <property type="entry name" value="PROTEIN_KINASE_ST"/>
    <property type="match status" value="1"/>
</dbReference>
<proteinExistence type="predicted"/>
<dbReference type="PANTHER" id="PTHR23257">
    <property type="entry name" value="SERINE-THREONINE PROTEIN KINASE"/>
    <property type="match status" value="1"/>
</dbReference>
<dbReference type="SUPFAM" id="SSF56112">
    <property type="entry name" value="Protein kinase-like (PK-like)"/>
    <property type="match status" value="1"/>
</dbReference>
<reference evidence="4 5" key="1">
    <citation type="journal article" date="2018" name="Nat. Ecol. Evol.">
        <title>Pezizomycetes genomes reveal the molecular basis of ectomycorrhizal truffle lifestyle.</title>
        <authorList>
            <person name="Murat C."/>
            <person name="Payen T."/>
            <person name="Noel B."/>
            <person name="Kuo A."/>
            <person name="Morin E."/>
            <person name="Chen J."/>
            <person name="Kohler A."/>
            <person name="Krizsan K."/>
            <person name="Balestrini R."/>
            <person name="Da Silva C."/>
            <person name="Montanini B."/>
            <person name="Hainaut M."/>
            <person name="Levati E."/>
            <person name="Barry K.W."/>
            <person name="Belfiori B."/>
            <person name="Cichocki N."/>
            <person name="Clum A."/>
            <person name="Dockter R.B."/>
            <person name="Fauchery L."/>
            <person name="Guy J."/>
            <person name="Iotti M."/>
            <person name="Le Tacon F."/>
            <person name="Lindquist E.A."/>
            <person name="Lipzen A."/>
            <person name="Malagnac F."/>
            <person name="Mello A."/>
            <person name="Molinier V."/>
            <person name="Miyauchi S."/>
            <person name="Poulain J."/>
            <person name="Riccioni C."/>
            <person name="Rubini A."/>
            <person name="Sitrit Y."/>
            <person name="Splivallo R."/>
            <person name="Traeger S."/>
            <person name="Wang M."/>
            <person name="Zifcakova L."/>
            <person name="Wipf D."/>
            <person name="Zambonelli A."/>
            <person name="Paolocci F."/>
            <person name="Nowrousian M."/>
            <person name="Ottonello S."/>
            <person name="Baldrian P."/>
            <person name="Spatafora J.W."/>
            <person name="Henrissat B."/>
            <person name="Nagy L.G."/>
            <person name="Aury J.M."/>
            <person name="Wincker P."/>
            <person name="Grigoriev I.V."/>
            <person name="Bonfante P."/>
            <person name="Martin F.M."/>
        </authorList>
    </citation>
    <scope>NUCLEOTIDE SEQUENCE [LARGE SCALE GENOMIC DNA]</scope>
    <source>
        <strain evidence="4 5">CCBAS932</strain>
    </source>
</reference>
<dbReference type="InterPro" id="IPR002110">
    <property type="entry name" value="Ankyrin_rpt"/>
</dbReference>
<feature type="repeat" description="ANK" evidence="1">
    <location>
        <begin position="693"/>
        <end position="725"/>
    </location>
</feature>
<dbReference type="Proteomes" id="UP000277580">
    <property type="component" value="Unassembled WGS sequence"/>
</dbReference>
<dbReference type="PROSITE" id="PS50088">
    <property type="entry name" value="ANK_REPEAT"/>
    <property type="match status" value="1"/>
</dbReference>
<dbReference type="EMBL" id="ML119127">
    <property type="protein sequence ID" value="RPB12630.1"/>
    <property type="molecule type" value="Genomic_DNA"/>
</dbReference>
<evidence type="ECO:0000259" key="3">
    <source>
        <dbReference type="PROSITE" id="PS50011"/>
    </source>
</evidence>
<dbReference type="AlphaFoldDB" id="A0A3N4KQ61"/>
<evidence type="ECO:0000313" key="5">
    <source>
        <dbReference type="Proteomes" id="UP000277580"/>
    </source>
</evidence>
<dbReference type="Gene3D" id="1.10.510.10">
    <property type="entry name" value="Transferase(Phosphotransferase) domain 1"/>
    <property type="match status" value="1"/>
</dbReference>